<evidence type="ECO:0000259" key="2">
    <source>
        <dbReference type="Pfam" id="PF08240"/>
    </source>
</evidence>
<dbReference type="CDD" id="cd05188">
    <property type="entry name" value="MDR"/>
    <property type="match status" value="1"/>
</dbReference>
<feature type="domain" description="Alcohol dehydrogenase-like C-terminal" evidence="1">
    <location>
        <begin position="178"/>
        <end position="311"/>
    </location>
</feature>
<reference evidence="3 4" key="1">
    <citation type="journal article" date="2020" name="Microbiol. Resour. Announc.">
        <title>Draft Genome Sequence of a Cladosporium Species Isolated from the Mesophotic Ascidian Didemnum maculosum.</title>
        <authorList>
            <person name="Gioti A."/>
            <person name="Siaperas R."/>
            <person name="Nikolaivits E."/>
            <person name="Le Goff G."/>
            <person name="Ouazzani J."/>
            <person name="Kotoulas G."/>
            <person name="Topakas E."/>
        </authorList>
    </citation>
    <scope>NUCLEOTIDE SEQUENCE [LARGE SCALE GENOMIC DNA]</scope>
    <source>
        <strain evidence="3 4">TM138-S3</strain>
    </source>
</reference>
<gene>
    <name evidence="3" type="ORF">WHR41_00114</name>
</gene>
<feature type="domain" description="Alcohol dehydrogenase-like N-terminal" evidence="2">
    <location>
        <begin position="18"/>
        <end position="124"/>
    </location>
</feature>
<dbReference type="SUPFAM" id="SSF50129">
    <property type="entry name" value="GroES-like"/>
    <property type="match status" value="1"/>
</dbReference>
<protein>
    <recommendedName>
        <fullName evidence="5">Alcohol dehydrogenase</fullName>
    </recommendedName>
</protein>
<dbReference type="InterPro" id="IPR011032">
    <property type="entry name" value="GroES-like_sf"/>
</dbReference>
<dbReference type="GO" id="GO:0005739">
    <property type="term" value="C:mitochondrion"/>
    <property type="evidence" value="ECO:0007669"/>
    <property type="project" value="TreeGrafter"/>
</dbReference>
<accession>A0AB34L4U0</accession>
<dbReference type="InterPro" id="IPR036291">
    <property type="entry name" value="NAD(P)-bd_dom_sf"/>
</dbReference>
<dbReference type="PANTHER" id="PTHR43677">
    <property type="entry name" value="SHORT-CHAIN DEHYDROGENASE/REDUCTASE"/>
    <property type="match status" value="1"/>
</dbReference>
<dbReference type="RefSeq" id="XP_069234026.1">
    <property type="nucleotide sequence ID" value="XM_069368720.1"/>
</dbReference>
<dbReference type="AlphaFoldDB" id="A0AB34L4U0"/>
<evidence type="ECO:0000313" key="3">
    <source>
        <dbReference type="EMBL" id="KAL1590921.1"/>
    </source>
</evidence>
<dbReference type="PANTHER" id="PTHR43677:SF4">
    <property type="entry name" value="QUINONE OXIDOREDUCTASE-LIKE PROTEIN 2"/>
    <property type="match status" value="1"/>
</dbReference>
<dbReference type="Pfam" id="PF00107">
    <property type="entry name" value="ADH_zinc_N"/>
    <property type="match status" value="1"/>
</dbReference>
<name>A0AB34L4U0_9PEZI</name>
<dbReference type="Gene3D" id="3.90.180.10">
    <property type="entry name" value="Medium-chain alcohol dehydrogenases, catalytic domain"/>
    <property type="match status" value="1"/>
</dbReference>
<comment type="caution">
    <text evidence="3">The sequence shown here is derived from an EMBL/GenBank/DDBJ whole genome shotgun (WGS) entry which is preliminary data.</text>
</comment>
<evidence type="ECO:0000313" key="4">
    <source>
        <dbReference type="Proteomes" id="UP000803884"/>
    </source>
</evidence>
<dbReference type="GO" id="GO:0016491">
    <property type="term" value="F:oxidoreductase activity"/>
    <property type="evidence" value="ECO:0007669"/>
    <property type="project" value="TreeGrafter"/>
</dbReference>
<proteinExistence type="predicted"/>
<evidence type="ECO:0008006" key="5">
    <source>
        <dbReference type="Google" id="ProtNLM"/>
    </source>
</evidence>
<dbReference type="GeneID" id="96001558"/>
<organism evidence="3 4">
    <name type="scientific">Cladosporium halotolerans</name>
    <dbReference type="NCBI Taxonomy" id="1052096"/>
    <lineage>
        <taxon>Eukaryota</taxon>
        <taxon>Fungi</taxon>
        <taxon>Dikarya</taxon>
        <taxon>Ascomycota</taxon>
        <taxon>Pezizomycotina</taxon>
        <taxon>Dothideomycetes</taxon>
        <taxon>Dothideomycetidae</taxon>
        <taxon>Cladosporiales</taxon>
        <taxon>Cladosporiaceae</taxon>
        <taxon>Cladosporium</taxon>
    </lineage>
</organism>
<dbReference type="EMBL" id="JAAQHG020000001">
    <property type="protein sequence ID" value="KAL1590921.1"/>
    <property type="molecule type" value="Genomic_DNA"/>
</dbReference>
<dbReference type="Pfam" id="PF08240">
    <property type="entry name" value="ADH_N"/>
    <property type="match status" value="1"/>
</dbReference>
<dbReference type="Proteomes" id="UP000803884">
    <property type="component" value="Unassembled WGS sequence"/>
</dbReference>
<dbReference type="Gene3D" id="3.40.50.720">
    <property type="entry name" value="NAD(P)-binding Rossmann-like Domain"/>
    <property type="match status" value="1"/>
</dbReference>
<evidence type="ECO:0000259" key="1">
    <source>
        <dbReference type="Pfam" id="PF00107"/>
    </source>
</evidence>
<dbReference type="InterPro" id="IPR013149">
    <property type="entry name" value="ADH-like_C"/>
</dbReference>
<dbReference type="SUPFAM" id="SSF51735">
    <property type="entry name" value="NAD(P)-binding Rossmann-fold domains"/>
    <property type="match status" value="1"/>
</dbReference>
<dbReference type="InterPro" id="IPR051397">
    <property type="entry name" value="Zn-ADH-like_protein"/>
</dbReference>
<dbReference type="InterPro" id="IPR013154">
    <property type="entry name" value="ADH-like_N"/>
</dbReference>
<sequence length="353" mass="38359">MTSLLPSTMRAVVPFHGSAIVQVLAANVISYIRDIYNGKRNYPFPTPLIAGTSAIGRVVAVGPDSVKLKPGDLVFIDCTIRARDSDDIFLAAISQGFGEGSAKLMRDIWRDWTYAEYCRTPLESLTVLEEERLTKDLGYSLGQLMYCSTLLVPYGGLRDINLQAGETVIVAPATGPFGGAAVLVALAMGAKVVAMGRNTESLARISACVSQPERLRTVPITNDTEADLESLKEACGSEADAYFDIGPREAVTSTHFKSAILALRQAGRVSLMGGYLHDVPSPHFPIVRKNNRLQGKWMYERSEVRDFFKLVNAGLLDLSVCEVTGEFGLEEFKEACDVAAERAGFAKTVVIRP</sequence>
<keyword evidence="4" id="KW-1185">Reference proteome</keyword>